<accession>A0A939FQ52</accession>
<evidence type="ECO:0000313" key="3">
    <source>
        <dbReference type="EMBL" id="MBO0654844.1"/>
    </source>
</evidence>
<dbReference type="RefSeq" id="WP_207247900.1">
    <property type="nucleotide sequence ID" value="NZ_JAFMOF010000003.1"/>
</dbReference>
<evidence type="ECO:0000259" key="2">
    <source>
        <dbReference type="Pfam" id="PF04536"/>
    </source>
</evidence>
<feature type="chain" id="PRO_5037785056" evidence="1">
    <location>
        <begin position="22"/>
        <end position="550"/>
    </location>
</feature>
<dbReference type="InterPro" id="IPR007621">
    <property type="entry name" value="TPM_dom"/>
</dbReference>
<comment type="caution">
    <text evidence="3">The sequence shown here is derived from an EMBL/GenBank/DDBJ whole genome shotgun (WGS) entry which is preliminary data.</text>
</comment>
<evidence type="ECO:0000313" key="4">
    <source>
        <dbReference type="Proteomes" id="UP000664781"/>
    </source>
</evidence>
<dbReference type="EMBL" id="JAFMOF010000003">
    <property type="protein sequence ID" value="MBO0654844.1"/>
    <property type="molecule type" value="Genomic_DNA"/>
</dbReference>
<organism evidence="3 4">
    <name type="scientific">Streptomyces triculaminicus</name>
    <dbReference type="NCBI Taxonomy" id="2816232"/>
    <lineage>
        <taxon>Bacteria</taxon>
        <taxon>Bacillati</taxon>
        <taxon>Actinomycetota</taxon>
        <taxon>Actinomycetes</taxon>
        <taxon>Kitasatosporales</taxon>
        <taxon>Streptomycetaceae</taxon>
        <taxon>Streptomyces</taxon>
    </lineage>
</organism>
<protein>
    <submittedName>
        <fullName evidence="3">TPM domain-containing protein</fullName>
    </submittedName>
</protein>
<dbReference type="Pfam" id="PF04536">
    <property type="entry name" value="TPM_phosphatase"/>
    <property type="match status" value="1"/>
</dbReference>
<proteinExistence type="predicted"/>
<dbReference type="Proteomes" id="UP000664781">
    <property type="component" value="Unassembled WGS sequence"/>
</dbReference>
<evidence type="ECO:0000256" key="1">
    <source>
        <dbReference type="SAM" id="SignalP"/>
    </source>
</evidence>
<dbReference type="Gene3D" id="3.10.310.50">
    <property type="match status" value="1"/>
</dbReference>
<keyword evidence="4" id="KW-1185">Reference proteome</keyword>
<gene>
    <name evidence="3" type="ORF">J1792_19305</name>
</gene>
<feature type="domain" description="TPM" evidence="2">
    <location>
        <begin position="33"/>
        <end position="148"/>
    </location>
</feature>
<dbReference type="AlphaFoldDB" id="A0A939FQ52"/>
<name>A0A939FQ52_9ACTN</name>
<reference evidence="3" key="1">
    <citation type="submission" date="2021-03" db="EMBL/GenBank/DDBJ databases">
        <title>Streptomyces strains.</title>
        <authorList>
            <person name="Lund M.B."/>
            <person name="Toerring T."/>
        </authorList>
    </citation>
    <scope>NUCLEOTIDE SEQUENCE</scope>
    <source>
        <strain evidence="3">JCM 4242</strain>
    </source>
</reference>
<sequence>MVSAFFALCALLLPAPPPAHADTPLDLDATSRVTDTVGALGRRRGQVEAALDRLNAAHHIQLYVIYVHDFSGRSGTKWADATADRNGLGPQELLLAVATNPRMFAVSADKDSGLRKNQLARVAAIAIAPAVREHDWAGAAVGAADGYTAVLRGEPVRPPAIRPGSRDPGGDGLVPGERGTWMPVAGGAALCVGGIYVCTRRGRAARRRAGVTRDRPVLATTTPPGLARLAQPLTPLPELDAEAALNLVATDEAVRTSAEEMVFATAHRGAQATRPFAEAVAYARGELADAFRLRLRLDESPHEDADVRRQALDEICSRCTSANRRLDAESEAFDRLRGLRADPALILERAEAAARALAPRVGAAEAALTALARCRAGPALDLVADHPARARERLAFADAALAEARSALLVGSPARAVTSLRTAEVALAQGRAITSAALRRLHALTRTAPADLAARAVLAARGEVAAAEDYVATHRGAVGCPARTRLAAAGRELAGATTVTAALRAKELAGAARALAERDVAGSAELGGVVLAGLLPATFGGGGTRARLTG</sequence>
<keyword evidence="1" id="KW-0732">Signal</keyword>
<feature type="signal peptide" evidence="1">
    <location>
        <begin position="1"/>
        <end position="21"/>
    </location>
</feature>